<feature type="compositionally biased region" description="Low complexity" evidence="1">
    <location>
        <begin position="82"/>
        <end position="94"/>
    </location>
</feature>
<dbReference type="GeneID" id="37030586"/>
<proteinExistence type="predicted"/>
<accession>A0A316UV36</accession>
<dbReference type="Proteomes" id="UP000245884">
    <property type="component" value="Unassembled WGS sequence"/>
</dbReference>
<feature type="compositionally biased region" description="Polar residues" evidence="1">
    <location>
        <begin position="25"/>
        <end position="37"/>
    </location>
</feature>
<feature type="region of interest" description="Disordered" evidence="1">
    <location>
        <begin position="82"/>
        <end position="107"/>
    </location>
</feature>
<evidence type="ECO:0000256" key="1">
    <source>
        <dbReference type="SAM" id="MobiDB-lite"/>
    </source>
</evidence>
<feature type="compositionally biased region" description="Basic and acidic residues" evidence="1">
    <location>
        <begin position="241"/>
        <end position="251"/>
    </location>
</feature>
<feature type="region of interest" description="Disordered" evidence="1">
    <location>
        <begin position="214"/>
        <end position="282"/>
    </location>
</feature>
<evidence type="ECO:0000313" key="3">
    <source>
        <dbReference type="Proteomes" id="UP000245884"/>
    </source>
</evidence>
<dbReference type="AlphaFoldDB" id="A0A316UV36"/>
<keyword evidence="3" id="KW-1185">Reference proteome</keyword>
<sequence length="310" mass="32455">MAVSDSQGSLDPRLRPKKALPNVQRVGSSPLHESSATPPALASLRTANAWKLAASLPDKTPTGPRSLNSHLESLNQVASRVAPAPSAISSAPVPSKSPPQPALQGPASFTEWSQQDYIVLYRALASCIPLELHAPEVVDAFNSRSAITRCREDILARALEIQQRPIEPALKGKSDAAHAGNSSVIKDAGTTNAAQLAGVSAAAAAMTPIDAAKSTGSSKQTLDPTGSSNLANSSQNAGPHGSEHKRDEPQPAEHATSASSKSRSPRQHGGRDGPALILESDRKRLRVEVAPRASKFLYLPTDGSVRVELP</sequence>
<gene>
    <name evidence="2" type="ORF">BDZ90DRAFT_271646</name>
</gene>
<dbReference type="RefSeq" id="XP_025362395.1">
    <property type="nucleotide sequence ID" value="XM_025508763.1"/>
</dbReference>
<name>A0A316UV36_9BASI</name>
<protein>
    <submittedName>
        <fullName evidence="2">Uncharacterized protein</fullName>
    </submittedName>
</protein>
<feature type="compositionally biased region" description="Polar residues" evidence="1">
    <location>
        <begin position="214"/>
        <end position="237"/>
    </location>
</feature>
<feature type="region of interest" description="Disordered" evidence="1">
    <location>
        <begin position="1"/>
        <end position="40"/>
    </location>
</feature>
<reference evidence="2 3" key="1">
    <citation type="journal article" date="2018" name="Mol. Biol. Evol.">
        <title>Broad Genomic Sampling Reveals a Smut Pathogenic Ancestry of the Fungal Clade Ustilaginomycotina.</title>
        <authorList>
            <person name="Kijpornyongpan T."/>
            <person name="Mondo S.J."/>
            <person name="Barry K."/>
            <person name="Sandor L."/>
            <person name="Lee J."/>
            <person name="Lipzen A."/>
            <person name="Pangilinan J."/>
            <person name="LaButti K."/>
            <person name="Hainaut M."/>
            <person name="Henrissat B."/>
            <person name="Grigoriev I.V."/>
            <person name="Spatafora J.W."/>
            <person name="Aime M.C."/>
        </authorList>
    </citation>
    <scope>NUCLEOTIDE SEQUENCE [LARGE SCALE GENOMIC DNA]</scope>
    <source>
        <strain evidence="2 3">MCA 5214</strain>
    </source>
</reference>
<evidence type="ECO:0000313" key="2">
    <source>
        <dbReference type="EMBL" id="PWN27783.1"/>
    </source>
</evidence>
<dbReference type="EMBL" id="KZ819667">
    <property type="protein sequence ID" value="PWN27783.1"/>
    <property type="molecule type" value="Genomic_DNA"/>
</dbReference>
<organism evidence="2 3">
    <name type="scientific">Jaminaea rosea</name>
    <dbReference type="NCBI Taxonomy" id="1569628"/>
    <lineage>
        <taxon>Eukaryota</taxon>
        <taxon>Fungi</taxon>
        <taxon>Dikarya</taxon>
        <taxon>Basidiomycota</taxon>
        <taxon>Ustilaginomycotina</taxon>
        <taxon>Exobasidiomycetes</taxon>
        <taxon>Microstromatales</taxon>
        <taxon>Microstromatales incertae sedis</taxon>
        <taxon>Jaminaea</taxon>
    </lineage>
</organism>
<feature type="non-terminal residue" evidence="2">
    <location>
        <position position="1"/>
    </location>
</feature>